<accession>A0A1Y3GA85</accession>
<feature type="compositionally biased region" description="Basic and acidic residues" evidence="1">
    <location>
        <begin position="1"/>
        <end position="15"/>
    </location>
</feature>
<keyword evidence="3" id="KW-1185">Reference proteome</keyword>
<gene>
    <name evidence="2" type="ORF">AMET1_1265</name>
</gene>
<feature type="region of interest" description="Disordered" evidence="1">
    <location>
        <begin position="1"/>
        <end position="39"/>
    </location>
</feature>
<evidence type="ECO:0000313" key="2">
    <source>
        <dbReference type="EMBL" id="OUJ18352.1"/>
    </source>
</evidence>
<name>A0A1Y3GA85_9EURY</name>
<organism evidence="2 3">
    <name type="scientific">Methanonatronarchaeum thermophilum</name>
    <dbReference type="NCBI Taxonomy" id="1927129"/>
    <lineage>
        <taxon>Archaea</taxon>
        <taxon>Methanobacteriati</taxon>
        <taxon>Methanobacteriota</taxon>
        <taxon>Methanonatronarchaeia</taxon>
        <taxon>Methanonatronarchaeales</taxon>
        <taxon>Methanonatronarchaeaceae</taxon>
        <taxon>Methanonatronarchaeum</taxon>
    </lineage>
</organism>
<evidence type="ECO:0000256" key="1">
    <source>
        <dbReference type="SAM" id="MobiDB-lite"/>
    </source>
</evidence>
<dbReference type="Proteomes" id="UP000195137">
    <property type="component" value="Unassembled WGS sequence"/>
</dbReference>
<evidence type="ECO:0000313" key="3">
    <source>
        <dbReference type="Proteomes" id="UP000195137"/>
    </source>
</evidence>
<dbReference type="AlphaFoldDB" id="A0A1Y3GA85"/>
<proteinExistence type="predicted"/>
<sequence length="39" mass="4418">MHSEGETLDRDKIEVKGANSENIPDKIQPGDRIQLEPEQ</sequence>
<dbReference type="EMBL" id="MRZU01000004">
    <property type="protein sequence ID" value="OUJ18352.1"/>
    <property type="molecule type" value="Genomic_DNA"/>
</dbReference>
<protein>
    <submittedName>
        <fullName evidence="2">Uncharacterized protein</fullName>
    </submittedName>
</protein>
<comment type="caution">
    <text evidence="2">The sequence shown here is derived from an EMBL/GenBank/DDBJ whole genome shotgun (WGS) entry which is preliminary data.</text>
</comment>
<reference evidence="2 3" key="1">
    <citation type="submission" date="2016-12" db="EMBL/GenBank/DDBJ databases">
        <title>Discovery of methanogenic haloarchaea.</title>
        <authorList>
            <person name="Sorokin D.Y."/>
            <person name="Makarova K.S."/>
            <person name="Abbas B."/>
            <person name="Ferrer M."/>
            <person name="Golyshin P.N."/>
        </authorList>
    </citation>
    <scope>NUCLEOTIDE SEQUENCE [LARGE SCALE GENOMIC DNA]</scope>
    <source>
        <strain evidence="2">AMET1</strain>
    </source>
</reference>